<protein>
    <recommendedName>
        <fullName evidence="12">Polyketide synthase</fullName>
    </recommendedName>
</protein>
<proteinExistence type="predicted"/>
<dbReference type="InterPro" id="IPR049551">
    <property type="entry name" value="PKS_DH_C"/>
</dbReference>
<dbReference type="PANTHER" id="PTHR43775:SF37">
    <property type="entry name" value="SI:DKEY-61P9.11"/>
    <property type="match status" value="1"/>
</dbReference>
<dbReference type="SUPFAM" id="SSF53901">
    <property type="entry name" value="Thiolase-like"/>
    <property type="match status" value="1"/>
</dbReference>
<dbReference type="SUPFAM" id="SSF53474">
    <property type="entry name" value="alpha/beta-Hydrolases"/>
    <property type="match status" value="1"/>
</dbReference>
<dbReference type="SMART" id="SM00823">
    <property type="entry name" value="PKS_PP"/>
    <property type="match status" value="2"/>
</dbReference>
<feature type="active site" description="Proton acceptor; for dehydratase activity" evidence="5">
    <location>
        <position position="1315"/>
    </location>
</feature>
<dbReference type="Gene3D" id="3.30.70.3290">
    <property type="match status" value="1"/>
</dbReference>
<evidence type="ECO:0000259" key="9">
    <source>
        <dbReference type="PROSITE" id="PS52019"/>
    </source>
</evidence>
<feature type="domain" description="PKS/mFAS DH" evidence="9">
    <location>
        <begin position="1283"/>
        <end position="1588"/>
    </location>
</feature>
<dbReference type="SMART" id="SM00825">
    <property type="entry name" value="PKS_KS"/>
    <property type="match status" value="1"/>
</dbReference>
<dbReference type="GO" id="GO:0031177">
    <property type="term" value="F:phosphopantetheine binding"/>
    <property type="evidence" value="ECO:0007669"/>
    <property type="project" value="InterPro"/>
</dbReference>
<feature type="compositionally biased region" description="Low complexity" evidence="6">
    <location>
        <begin position="1712"/>
        <end position="1722"/>
    </location>
</feature>
<dbReference type="PROSITE" id="PS00012">
    <property type="entry name" value="PHOSPHOPANTETHEINE"/>
    <property type="match status" value="1"/>
</dbReference>
<dbReference type="PROSITE" id="PS52004">
    <property type="entry name" value="KS3_2"/>
    <property type="match status" value="1"/>
</dbReference>
<dbReference type="SUPFAM" id="SSF55048">
    <property type="entry name" value="Probable ACP-binding domain of malonyl-CoA ACP transacylase"/>
    <property type="match status" value="1"/>
</dbReference>
<dbReference type="Pfam" id="PF14765">
    <property type="entry name" value="PS-DH"/>
    <property type="match status" value="1"/>
</dbReference>
<dbReference type="InterPro" id="IPR042104">
    <property type="entry name" value="PKS_dehydratase_sf"/>
</dbReference>
<evidence type="ECO:0000256" key="1">
    <source>
        <dbReference type="ARBA" id="ARBA00022450"/>
    </source>
</evidence>
<dbReference type="GO" id="GO:0044550">
    <property type="term" value="P:secondary metabolite biosynthetic process"/>
    <property type="evidence" value="ECO:0007669"/>
    <property type="project" value="TreeGrafter"/>
</dbReference>
<dbReference type="PROSITE" id="PS52019">
    <property type="entry name" value="PKS_MFAS_DH"/>
    <property type="match status" value="1"/>
</dbReference>
<dbReference type="Pfam" id="PF00975">
    <property type="entry name" value="Thioesterase"/>
    <property type="match status" value="1"/>
</dbReference>
<evidence type="ECO:0000256" key="4">
    <source>
        <dbReference type="ARBA" id="ARBA00023268"/>
    </source>
</evidence>
<dbReference type="InterPro" id="IPR029058">
    <property type="entry name" value="AB_hydrolase_fold"/>
</dbReference>
<evidence type="ECO:0000313" key="11">
    <source>
        <dbReference type="Proteomes" id="UP001172101"/>
    </source>
</evidence>
<keyword evidence="11" id="KW-1185">Reference proteome</keyword>
<dbReference type="InterPro" id="IPR036736">
    <property type="entry name" value="ACP-like_sf"/>
</dbReference>
<dbReference type="InterPro" id="IPR009081">
    <property type="entry name" value="PP-bd_ACP"/>
</dbReference>
<dbReference type="PANTHER" id="PTHR43775">
    <property type="entry name" value="FATTY ACID SYNTHASE"/>
    <property type="match status" value="1"/>
</dbReference>
<dbReference type="Gene3D" id="3.10.129.110">
    <property type="entry name" value="Polyketide synthase dehydratase"/>
    <property type="match status" value="1"/>
</dbReference>
<dbReference type="InterPro" id="IPR016035">
    <property type="entry name" value="Acyl_Trfase/lysoPLipase"/>
</dbReference>
<name>A0AA40B4X7_9PEZI</name>
<dbReference type="InterPro" id="IPR020841">
    <property type="entry name" value="PKS_Beta-ketoAc_synthase_dom"/>
</dbReference>
<dbReference type="EMBL" id="JAUIRO010000002">
    <property type="protein sequence ID" value="KAK0727799.1"/>
    <property type="molecule type" value="Genomic_DNA"/>
</dbReference>
<dbReference type="InterPro" id="IPR032088">
    <property type="entry name" value="SAT"/>
</dbReference>
<keyword evidence="2" id="KW-0597">Phosphoprotein</keyword>
<dbReference type="GO" id="GO:0004312">
    <property type="term" value="F:fatty acid synthase activity"/>
    <property type="evidence" value="ECO:0007669"/>
    <property type="project" value="TreeGrafter"/>
</dbReference>
<evidence type="ECO:0000256" key="2">
    <source>
        <dbReference type="ARBA" id="ARBA00022553"/>
    </source>
</evidence>
<dbReference type="SUPFAM" id="SSF52151">
    <property type="entry name" value="FabD/lysophospholipase-like"/>
    <property type="match status" value="1"/>
</dbReference>
<dbReference type="RefSeq" id="XP_060300654.1">
    <property type="nucleotide sequence ID" value="XM_060447610.1"/>
</dbReference>
<keyword evidence="4" id="KW-0511">Multifunctional enzyme</keyword>
<dbReference type="CDD" id="cd00833">
    <property type="entry name" value="PKS"/>
    <property type="match status" value="1"/>
</dbReference>
<gene>
    <name evidence="10" type="ORF">B0T26DRAFT_847618</name>
</gene>
<evidence type="ECO:0000259" key="7">
    <source>
        <dbReference type="PROSITE" id="PS50075"/>
    </source>
</evidence>
<dbReference type="Pfam" id="PF00698">
    <property type="entry name" value="Acyl_transf_1"/>
    <property type="match status" value="1"/>
</dbReference>
<dbReference type="InterPro" id="IPR018201">
    <property type="entry name" value="Ketoacyl_synth_AS"/>
</dbReference>
<dbReference type="InterPro" id="IPR020806">
    <property type="entry name" value="PKS_PP-bd"/>
</dbReference>
<dbReference type="InterPro" id="IPR001227">
    <property type="entry name" value="Ac_transferase_dom_sf"/>
</dbReference>
<dbReference type="InterPro" id="IPR014031">
    <property type="entry name" value="Ketoacyl_synth_C"/>
</dbReference>
<dbReference type="GO" id="GO:0004315">
    <property type="term" value="F:3-oxoacyl-[acyl-carrier-protein] synthase activity"/>
    <property type="evidence" value="ECO:0007669"/>
    <property type="project" value="InterPro"/>
</dbReference>
<dbReference type="InterPro" id="IPR030918">
    <property type="entry name" value="PT_fungal_PKS"/>
</dbReference>
<keyword evidence="3" id="KW-0808">Transferase</keyword>
<reference evidence="10" key="1">
    <citation type="submission" date="2023-06" db="EMBL/GenBank/DDBJ databases">
        <title>Genome-scale phylogeny and comparative genomics of the fungal order Sordariales.</title>
        <authorList>
            <consortium name="Lawrence Berkeley National Laboratory"/>
            <person name="Hensen N."/>
            <person name="Bonometti L."/>
            <person name="Westerberg I."/>
            <person name="Brannstrom I.O."/>
            <person name="Guillou S."/>
            <person name="Cros-Aarteil S."/>
            <person name="Calhoun S."/>
            <person name="Haridas S."/>
            <person name="Kuo A."/>
            <person name="Mondo S."/>
            <person name="Pangilinan J."/>
            <person name="Riley R."/>
            <person name="LaButti K."/>
            <person name="Andreopoulos B."/>
            <person name="Lipzen A."/>
            <person name="Chen C."/>
            <person name="Yanf M."/>
            <person name="Daum C."/>
            <person name="Ng V."/>
            <person name="Clum A."/>
            <person name="Steindorff A."/>
            <person name="Ohm R."/>
            <person name="Martin F."/>
            <person name="Silar P."/>
            <person name="Natvig D."/>
            <person name="Lalanne C."/>
            <person name="Gautier V."/>
            <person name="Ament-velasquez S.L."/>
            <person name="Kruys A."/>
            <person name="Hutchinson M.I."/>
            <person name="Powell A.J."/>
            <person name="Barry K."/>
            <person name="Miller A.N."/>
            <person name="Grigoriev I.V."/>
            <person name="Debuchy R."/>
            <person name="Gladieux P."/>
            <person name="Thoren M.H."/>
            <person name="Johannesson H."/>
        </authorList>
    </citation>
    <scope>NUCLEOTIDE SEQUENCE</scope>
    <source>
        <strain evidence="10">SMH2392-1A</strain>
    </source>
</reference>
<dbReference type="SUPFAM" id="SSF47336">
    <property type="entry name" value="ACP-like"/>
    <property type="match status" value="2"/>
</dbReference>
<comment type="caution">
    <text evidence="10">The sequence shown here is derived from an EMBL/GenBank/DDBJ whole genome shotgun (WGS) entry which is preliminary data.</text>
</comment>
<feature type="active site" description="Proton donor; for dehydratase activity" evidence="5">
    <location>
        <position position="1501"/>
    </location>
</feature>
<feature type="domain" description="Carrier" evidence="7">
    <location>
        <begin position="1750"/>
        <end position="1827"/>
    </location>
</feature>
<dbReference type="InterPro" id="IPR016039">
    <property type="entry name" value="Thiolase-like"/>
</dbReference>
<dbReference type="Gene3D" id="3.40.50.1820">
    <property type="entry name" value="alpha/beta hydrolase"/>
    <property type="match status" value="1"/>
</dbReference>
<keyword evidence="1" id="KW-0596">Phosphopantetheine</keyword>
<dbReference type="InterPro" id="IPR001031">
    <property type="entry name" value="Thioesterase"/>
</dbReference>
<feature type="region of interest" description="C-terminal hotdog fold" evidence="5">
    <location>
        <begin position="1438"/>
        <end position="1588"/>
    </location>
</feature>
<feature type="domain" description="Ketosynthase family 3 (KS3)" evidence="8">
    <location>
        <begin position="361"/>
        <end position="791"/>
    </location>
</feature>
<dbReference type="Pfam" id="PF22621">
    <property type="entry name" value="CurL-like_PKS_C"/>
    <property type="match status" value="1"/>
</dbReference>
<evidence type="ECO:0000256" key="5">
    <source>
        <dbReference type="PROSITE-ProRule" id="PRU01363"/>
    </source>
</evidence>
<dbReference type="FunFam" id="3.10.129.110:FF:000001">
    <property type="entry name" value="Sterigmatocystin biosynthesis polyketide synthase"/>
    <property type="match status" value="1"/>
</dbReference>
<dbReference type="PROSITE" id="PS50075">
    <property type="entry name" value="CARRIER"/>
    <property type="match status" value="2"/>
</dbReference>
<dbReference type="GO" id="GO:0006633">
    <property type="term" value="P:fatty acid biosynthetic process"/>
    <property type="evidence" value="ECO:0007669"/>
    <property type="project" value="InterPro"/>
</dbReference>
<dbReference type="Proteomes" id="UP001172101">
    <property type="component" value="Unassembled WGS sequence"/>
</dbReference>
<sequence>MSSKTLLIFGDQTGEVLPSIEELSRLTPSCQSLNAFFRKSTDRLRTAIAQTPAQYKRQFPSFNSPLELATAVANQTAQSLALTAALLSIAQFGHVILYLESSPRALESSKNPTILGICTGTLTAVAVACCQNLTEVLSLADEVVQLAFQVGLEAARRSQVIDRSTDSWATLAINIKVDDVRQAVQAFNVGSVLEPSQNAYISAESPSSVTISGPPPTTSRLFGQELFRKCKRIPLPIPAAFHASHLEPISRKRLIDGLSPSLLESVVQHRSMISPSSGRFYSGQTFADMLEEVAHDIFQAPISFEAYVCGLSQALGPQATLLRFGPVNSAKAIQQALKPLGVDVDMADLQHQDEKITPGNTGAIAIVGMSARLPGSETLEEFWKVLEEGRDLHEKIRPDRFDVKTHCDPSGKTKNTSLTPYGVFIDRPGYFDTRLFNMSPREASQTDPQQRLMLLTTYEALEMAGYTPNGTPSTNTRRIGSFVGQTSDDWREVNASQNVDTYFITGGIRAFGPGRLNYHFGWEGPSYSIDTACSSSAASIQLACSALLARECDMAVGGGANFLTASDLFAGLSRGSFLSKTGGCKTFDHDADGYVRADAVGVVVLKRLDDALRDRDNILAVLRGAVTNHSAEAVSITHPHAETQERLFHSALYQAGIRPHDIDYAELHGTGTQAGDATESRSVTNVLARGRAPSNPLYIGTVKPNLGHGEAASGVTSLIKAIMMLRKNTIPPHIGIKGRINQKLPPLAELNTHISFGNTPFLPRAEGDGKRRILINNFDAAGGNTSMIIEDPPATSIKGADPRSHHVVAVSGKTPNAILNNTRRLLEYVRSHPGTRLEDIAYTTTARRMHHVFRRAHVASTLDSLSLSLERAVSEEAWTKVSATKPPAVFIFTGQGSQYTGMASGLYKTNPVFRDSLQDSARICSSHGFASFLPLIADDALDMSQATAVQVQLAIVSVELAVAALWKAVGIVPTAVLGHSLGEYPALCTAGVISLSDCLYLVGKRASLMMEKCTPGTHSMLAVQLGLEEAEGLSDELSASYEIACVNGPASTVISGPVDRIRVLQEKVRSRAVKTTLLEAQFAFHSAQMDEVLEDFAAVARKVHFSAPSIAVASTVLGTVVDKQGVIDARYLQRQTRERVQFLKAVDSVKSLLGDGRKVKQTVWVETGPNPTCLGLVRSVLGDSDNELLLPSLKRKEGDWKILASALAKTFTAGLDIDWRELHRPYETALQLVELPNYAFDLKNYWIQYEGDWAVRKGDAPATASTPASPNTLPPSFSTTSLHRIEFENSDTAGITVTFATDANEPKLNKALRGHLVNGAGLCPSSVYADMAFTAARYIQSLGDAAFDTSMDVRNMDVFKPLLINPGETKQIIRVKASKKSSSDQVEVKFSSQDGEIYEDHANCTVVFGNGSNWKDEWAKTAYLVKARIDHLIQSAALGKTHRLLRPMVYKLFAGLVDYDTKYQGMREVYMDSNLFEASANVKFNTTDADGCFTYSPYWIDSLAHLSGFVLNGADTTPPDSVYISHGWGSMKIVGQLSNDKEYQSYVRMQETKTRGVMAGDVYFFDDGVVVAVCQDLKFKRIKRTILNSLMPSTLFGQDIRVSAQSLPVTGPAAPSRNLIIPQTREDPVQAVSSLDFSIVLNLIATEVGVEIYELSDDATFADLGVDSLLSISIAARLGALLGENIPATLFTECLTVGDLRTHFTGHRDSNDGASVSDSSSDNGEDIFTAPATTASTPMCATTETIGIGTPAEYSIEVFRKIIADEVGVDASEVDDGTPLADLGVDSLLSLAILGSIKSQTGQVLPSSFLVDNPTIAAIQSALGRPSTTLPVQRLVRVLEKAQQRLDAPRAEAVLLQGSVLSQDPSLFLLPDGSGSASSYVGFPRLHLAGAVYGLNSPFLDKAKDFTVSIQDVAAMYVAEIRRVQSHGPYHLAGWSIGGTYAFEVASRLMRHHGERVDSLTLIDAPCPKSLPPLPIETIGLLERIGAFDGLKDRPAAGAGEGKMRKGVQDHFAGSVNALKQYRPVPMPRYMSSSIKTITAVWARHGVWETVGEEVRAKHATSGGDANAAQDWIMDPRESFGTNAWEMLLPGGDIRCEVITGDHFSIMRKPGVTELGHRLAEAVNSSR</sequence>
<accession>A0AA40B4X7</accession>
<evidence type="ECO:0000259" key="8">
    <source>
        <dbReference type="PROSITE" id="PS52004"/>
    </source>
</evidence>
<dbReference type="Pfam" id="PF02801">
    <property type="entry name" value="Ketoacyl-synt_C"/>
    <property type="match status" value="1"/>
</dbReference>
<dbReference type="InterPro" id="IPR014043">
    <property type="entry name" value="Acyl_transferase_dom"/>
</dbReference>
<evidence type="ECO:0008006" key="12">
    <source>
        <dbReference type="Google" id="ProtNLM"/>
    </source>
</evidence>
<dbReference type="Pfam" id="PF00550">
    <property type="entry name" value="PP-binding"/>
    <property type="match status" value="2"/>
</dbReference>
<dbReference type="InterPro" id="IPR006162">
    <property type="entry name" value="Ppantetheine_attach_site"/>
</dbReference>
<dbReference type="InterPro" id="IPR016036">
    <property type="entry name" value="Malonyl_transacylase_ACP-bd"/>
</dbReference>
<dbReference type="Pfam" id="PF00109">
    <property type="entry name" value="ketoacyl-synt"/>
    <property type="match status" value="1"/>
</dbReference>
<dbReference type="InterPro" id="IPR014030">
    <property type="entry name" value="Ketoacyl_synth_N"/>
</dbReference>
<dbReference type="Gene3D" id="3.40.366.10">
    <property type="entry name" value="Malonyl-Coenzyme A Acyl Carrier Protein, domain 2"/>
    <property type="match status" value="2"/>
</dbReference>
<feature type="region of interest" description="Disordered" evidence="6">
    <location>
        <begin position="1707"/>
        <end position="1732"/>
    </location>
</feature>
<evidence type="ECO:0000256" key="3">
    <source>
        <dbReference type="ARBA" id="ARBA00022679"/>
    </source>
</evidence>
<dbReference type="Pfam" id="PF16073">
    <property type="entry name" value="SAT"/>
    <property type="match status" value="1"/>
</dbReference>
<feature type="domain" description="Carrier" evidence="7">
    <location>
        <begin position="1631"/>
        <end position="1708"/>
    </location>
</feature>
<dbReference type="NCBIfam" id="TIGR04532">
    <property type="entry name" value="PT_fungal_PKS"/>
    <property type="match status" value="1"/>
</dbReference>
<dbReference type="PROSITE" id="PS00606">
    <property type="entry name" value="KS3_1"/>
    <property type="match status" value="1"/>
</dbReference>
<dbReference type="SMART" id="SM00827">
    <property type="entry name" value="PKS_AT"/>
    <property type="match status" value="1"/>
</dbReference>
<feature type="region of interest" description="N-terminal hotdog fold" evidence="5">
    <location>
        <begin position="1283"/>
        <end position="1413"/>
    </location>
</feature>
<dbReference type="FunFam" id="3.40.366.10:FF:000002">
    <property type="entry name" value="Probable polyketide synthase 2"/>
    <property type="match status" value="1"/>
</dbReference>
<evidence type="ECO:0000313" key="10">
    <source>
        <dbReference type="EMBL" id="KAK0727799.1"/>
    </source>
</evidence>
<evidence type="ECO:0000256" key="6">
    <source>
        <dbReference type="SAM" id="MobiDB-lite"/>
    </source>
</evidence>
<dbReference type="Gene3D" id="1.10.1200.10">
    <property type="entry name" value="ACP-like"/>
    <property type="match status" value="2"/>
</dbReference>
<dbReference type="InterPro" id="IPR050091">
    <property type="entry name" value="PKS_NRPS_Biosynth_Enz"/>
</dbReference>
<organism evidence="10 11">
    <name type="scientific">Lasiosphaeria miniovina</name>
    <dbReference type="NCBI Taxonomy" id="1954250"/>
    <lineage>
        <taxon>Eukaryota</taxon>
        <taxon>Fungi</taxon>
        <taxon>Dikarya</taxon>
        <taxon>Ascomycota</taxon>
        <taxon>Pezizomycotina</taxon>
        <taxon>Sordariomycetes</taxon>
        <taxon>Sordariomycetidae</taxon>
        <taxon>Sordariales</taxon>
        <taxon>Lasiosphaeriaceae</taxon>
        <taxon>Lasiosphaeria</taxon>
    </lineage>
</organism>
<dbReference type="GeneID" id="85330880"/>
<dbReference type="Gene3D" id="3.40.47.10">
    <property type="match status" value="1"/>
</dbReference>
<dbReference type="InterPro" id="IPR049900">
    <property type="entry name" value="PKS_mFAS_DH"/>
</dbReference>